<keyword evidence="1" id="KW-0472">Membrane</keyword>
<keyword evidence="1" id="KW-1133">Transmembrane helix</keyword>
<dbReference type="Proteomes" id="UP001162891">
    <property type="component" value="Chromosome"/>
</dbReference>
<reference evidence="3" key="1">
    <citation type="journal article" date="2022" name="Int. J. Syst. Evol. Microbiol.">
        <title>Anaeromyxobacter oryzae sp. nov., Anaeromyxobacter diazotrophicus sp. nov. and Anaeromyxobacter paludicola sp. nov., isolated from paddy soils.</title>
        <authorList>
            <person name="Itoh H."/>
            <person name="Xu Z."/>
            <person name="Mise K."/>
            <person name="Masuda Y."/>
            <person name="Ushijima N."/>
            <person name="Hayakawa C."/>
            <person name="Shiratori Y."/>
            <person name="Senoo K."/>
        </authorList>
    </citation>
    <scope>NUCLEOTIDE SEQUENCE [LARGE SCALE GENOMIC DNA]</scope>
    <source>
        <strain evidence="3">Red232</strain>
    </source>
</reference>
<gene>
    <name evidence="2" type="ORF">AMOR_06460</name>
</gene>
<evidence type="ECO:0000313" key="3">
    <source>
        <dbReference type="Proteomes" id="UP001162891"/>
    </source>
</evidence>
<evidence type="ECO:0000256" key="1">
    <source>
        <dbReference type="SAM" id="Phobius"/>
    </source>
</evidence>
<organism evidence="2 3">
    <name type="scientific">Anaeromyxobacter oryzae</name>
    <dbReference type="NCBI Taxonomy" id="2918170"/>
    <lineage>
        <taxon>Bacteria</taxon>
        <taxon>Pseudomonadati</taxon>
        <taxon>Myxococcota</taxon>
        <taxon>Myxococcia</taxon>
        <taxon>Myxococcales</taxon>
        <taxon>Cystobacterineae</taxon>
        <taxon>Anaeromyxobacteraceae</taxon>
        <taxon>Anaeromyxobacter</taxon>
    </lineage>
</organism>
<sequence>MRNHLAEDTYRRLLAGTLPPAEARALAEHLRGDCPVCEAFLAARPAADALDGRADHALGSLRPGDAADAGNDLEFRRIQRRLARAPRLREWRGLGLAAAALVLVAGLAALEWADRRGPLAPGWDGEKGFSSRAVPVRLRFVVLDPAGGIEKGVAGEAVGAGARLQFELELGRAADVALVRVPARGAPEVFLRERLAPGRTTVSLDGRPAAYPLDGLAGPQRFLAIASPGPLDERSVLAAAAGLAPPARISPDAPGLEGLSLDAVEVVVRER</sequence>
<feature type="transmembrane region" description="Helical" evidence="1">
    <location>
        <begin position="91"/>
        <end position="110"/>
    </location>
</feature>
<accession>A0ABM7WQB5</accession>
<protein>
    <recommendedName>
        <fullName evidence="4">Zinc-finger domain-containing protein</fullName>
    </recommendedName>
</protein>
<evidence type="ECO:0000313" key="2">
    <source>
        <dbReference type="EMBL" id="BDG01650.1"/>
    </source>
</evidence>
<dbReference type="RefSeq" id="WP_248358378.1">
    <property type="nucleotide sequence ID" value="NZ_AP025591.1"/>
</dbReference>
<proteinExistence type="predicted"/>
<keyword evidence="3" id="KW-1185">Reference proteome</keyword>
<dbReference type="EMBL" id="AP025591">
    <property type="protein sequence ID" value="BDG01650.1"/>
    <property type="molecule type" value="Genomic_DNA"/>
</dbReference>
<evidence type="ECO:0008006" key="4">
    <source>
        <dbReference type="Google" id="ProtNLM"/>
    </source>
</evidence>
<keyword evidence="1" id="KW-0812">Transmembrane</keyword>
<name>A0ABM7WQB5_9BACT</name>